<evidence type="ECO:0000256" key="1">
    <source>
        <dbReference type="SAM" id="MobiDB-lite"/>
    </source>
</evidence>
<evidence type="ECO:0000313" key="2">
    <source>
        <dbReference type="EMBL" id="KAK2071934.1"/>
    </source>
</evidence>
<protein>
    <submittedName>
        <fullName evidence="2">Uncharacterized protein</fullName>
    </submittedName>
</protein>
<dbReference type="EMBL" id="JAQQPM010000005">
    <property type="protein sequence ID" value="KAK2071934.1"/>
    <property type="molecule type" value="Genomic_DNA"/>
</dbReference>
<dbReference type="Proteomes" id="UP001217918">
    <property type="component" value="Unassembled WGS sequence"/>
</dbReference>
<evidence type="ECO:0000313" key="3">
    <source>
        <dbReference type="Proteomes" id="UP001217918"/>
    </source>
</evidence>
<proteinExistence type="predicted"/>
<feature type="compositionally biased region" description="Low complexity" evidence="1">
    <location>
        <begin position="93"/>
        <end position="102"/>
    </location>
</feature>
<accession>A0AAD9I7C8</accession>
<feature type="region of interest" description="Disordered" evidence="1">
    <location>
        <begin position="36"/>
        <end position="181"/>
    </location>
</feature>
<dbReference type="AlphaFoldDB" id="A0AAD9I7C8"/>
<feature type="compositionally biased region" description="Gly residues" evidence="1">
    <location>
        <begin position="118"/>
        <end position="131"/>
    </location>
</feature>
<reference evidence="2" key="1">
    <citation type="journal article" date="2023" name="Mol. Plant Microbe Interact.">
        <title>Elucidating the Obligate Nature and Biological Capacity of an Invasive Fungal Corn Pathogen.</title>
        <authorList>
            <person name="MacCready J.S."/>
            <person name="Roggenkamp E.M."/>
            <person name="Gdanetz K."/>
            <person name="Chilvers M.I."/>
        </authorList>
    </citation>
    <scope>NUCLEOTIDE SEQUENCE</scope>
    <source>
        <strain evidence="2">PM02</strain>
    </source>
</reference>
<keyword evidence="3" id="KW-1185">Reference proteome</keyword>
<comment type="caution">
    <text evidence="2">The sequence shown here is derived from an EMBL/GenBank/DDBJ whole genome shotgun (WGS) entry which is preliminary data.</text>
</comment>
<feature type="compositionally biased region" description="Acidic residues" evidence="1">
    <location>
        <begin position="157"/>
        <end position="166"/>
    </location>
</feature>
<gene>
    <name evidence="2" type="ORF">P8C59_006319</name>
</gene>
<organism evidence="2 3">
    <name type="scientific">Phyllachora maydis</name>
    <dbReference type="NCBI Taxonomy" id="1825666"/>
    <lineage>
        <taxon>Eukaryota</taxon>
        <taxon>Fungi</taxon>
        <taxon>Dikarya</taxon>
        <taxon>Ascomycota</taxon>
        <taxon>Pezizomycotina</taxon>
        <taxon>Sordariomycetes</taxon>
        <taxon>Sordariomycetidae</taxon>
        <taxon>Phyllachorales</taxon>
        <taxon>Phyllachoraceae</taxon>
        <taxon>Phyllachora</taxon>
    </lineage>
</organism>
<name>A0AAD9I7C8_9PEZI</name>
<sequence>MAAAEKAPKLPVAAHRDQILNCISLSLAKHQRILGSLSKDRAPAPSQTTPPDTTAAADPAQSRAAPLAAEDAALPEDKALPPNAGIGWVPAPAGAGSVRQRQGQGGGAANETLRRRLLGGGGPSRGNGGGMASRKRGRGGLGGAGDSDGGEKKKKEEEEEEEDEEERGQGRSAVGRAKRVRRELRGNGIKEIPDVQMGLVGNGERALDGTEQEQGLETDTCLLDEYRIPGPVAVGTDKRAKRKGKKRKGNK</sequence>
<feature type="compositionally biased region" description="Low complexity" evidence="1">
    <location>
        <begin position="43"/>
        <end position="72"/>
    </location>
</feature>